<proteinExistence type="predicted"/>
<reference evidence="1 2" key="1">
    <citation type="submission" date="2024-02" db="EMBL/GenBank/DDBJ databases">
        <authorList>
            <person name="Chen Y."/>
            <person name="Shah S."/>
            <person name="Dougan E. K."/>
            <person name="Thang M."/>
            <person name="Chan C."/>
        </authorList>
    </citation>
    <scope>NUCLEOTIDE SEQUENCE [LARGE SCALE GENOMIC DNA]</scope>
</reference>
<dbReference type="Proteomes" id="UP001642464">
    <property type="component" value="Unassembled WGS sequence"/>
</dbReference>
<comment type="caution">
    <text evidence="1">The sequence shown here is derived from an EMBL/GenBank/DDBJ whole genome shotgun (WGS) entry which is preliminary data.</text>
</comment>
<gene>
    <name evidence="1" type="ORF">SCF082_LOCUS50378</name>
</gene>
<evidence type="ECO:0000313" key="2">
    <source>
        <dbReference type="Proteomes" id="UP001642464"/>
    </source>
</evidence>
<evidence type="ECO:0000313" key="1">
    <source>
        <dbReference type="EMBL" id="CAK9108306.1"/>
    </source>
</evidence>
<name>A0ABP0S7L3_9DINO</name>
<sequence>MNIERRKLFSPVVAKVKEAAEQAEDFLFGGTRSWCSGLKNPVVNRQPQWLEVFPPPRAQLDFSQL</sequence>
<keyword evidence="2" id="KW-1185">Reference proteome</keyword>
<feature type="non-terminal residue" evidence="1">
    <location>
        <position position="65"/>
    </location>
</feature>
<dbReference type="EMBL" id="CAXAMM010043062">
    <property type="protein sequence ID" value="CAK9108306.1"/>
    <property type="molecule type" value="Genomic_DNA"/>
</dbReference>
<accession>A0ABP0S7L3</accession>
<organism evidence="1 2">
    <name type="scientific">Durusdinium trenchii</name>
    <dbReference type="NCBI Taxonomy" id="1381693"/>
    <lineage>
        <taxon>Eukaryota</taxon>
        <taxon>Sar</taxon>
        <taxon>Alveolata</taxon>
        <taxon>Dinophyceae</taxon>
        <taxon>Suessiales</taxon>
        <taxon>Symbiodiniaceae</taxon>
        <taxon>Durusdinium</taxon>
    </lineage>
</organism>
<protein>
    <submittedName>
        <fullName evidence="1">Uncharacterized protein</fullName>
    </submittedName>
</protein>